<proteinExistence type="predicted"/>
<protein>
    <submittedName>
        <fullName evidence="1">Uncharacterized protein</fullName>
    </submittedName>
</protein>
<evidence type="ECO:0000313" key="1">
    <source>
        <dbReference type="EMBL" id="JAD72863.1"/>
    </source>
</evidence>
<reference evidence="1" key="2">
    <citation type="journal article" date="2015" name="Data Brief">
        <title>Shoot transcriptome of the giant reed, Arundo donax.</title>
        <authorList>
            <person name="Barrero R.A."/>
            <person name="Guerrero F.D."/>
            <person name="Moolhuijzen P."/>
            <person name="Goolsby J.A."/>
            <person name="Tidwell J."/>
            <person name="Bellgard S.E."/>
            <person name="Bellgard M.I."/>
        </authorList>
    </citation>
    <scope>NUCLEOTIDE SEQUENCE</scope>
    <source>
        <tissue evidence="1">Shoot tissue taken approximately 20 cm above the soil surface</tissue>
    </source>
</reference>
<reference evidence="1" key="1">
    <citation type="submission" date="2014-09" db="EMBL/GenBank/DDBJ databases">
        <authorList>
            <person name="Magalhaes I.L.F."/>
            <person name="Oliveira U."/>
            <person name="Santos F.R."/>
            <person name="Vidigal T.H.D.A."/>
            <person name="Brescovit A.D."/>
            <person name="Santos A.J."/>
        </authorList>
    </citation>
    <scope>NUCLEOTIDE SEQUENCE</scope>
    <source>
        <tissue evidence="1">Shoot tissue taken approximately 20 cm above the soil surface</tissue>
    </source>
</reference>
<name>A0A0A9CEH5_ARUDO</name>
<accession>A0A0A9CEH5</accession>
<dbReference type="EMBL" id="GBRH01225032">
    <property type="protein sequence ID" value="JAD72863.1"/>
    <property type="molecule type" value="Transcribed_RNA"/>
</dbReference>
<sequence length="11" mass="1316">MVGQVRLRLED</sequence>
<organism evidence="1">
    <name type="scientific">Arundo donax</name>
    <name type="common">Giant reed</name>
    <name type="synonym">Donax arundinaceus</name>
    <dbReference type="NCBI Taxonomy" id="35708"/>
    <lineage>
        <taxon>Eukaryota</taxon>
        <taxon>Viridiplantae</taxon>
        <taxon>Streptophyta</taxon>
        <taxon>Embryophyta</taxon>
        <taxon>Tracheophyta</taxon>
        <taxon>Spermatophyta</taxon>
        <taxon>Magnoliopsida</taxon>
        <taxon>Liliopsida</taxon>
        <taxon>Poales</taxon>
        <taxon>Poaceae</taxon>
        <taxon>PACMAD clade</taxon>
        <taxon>Arundinoideae</taxon>
        <taxon>Arundineae</taxon>
        <taxon>Arundo</taxon>
    </lineage>
</organism>